<proteinExistence type="predicted"/>
<dbReference type="PANTHER" id="PTHR34204">
    <property type="entry name" value="RNA-BINDING ASCH DOMAIN PROTEIN"/>
    <property type="match status" value="1"/>
</dbReference>
<protein>
    <submittedName>
        <fullName evidence="1">Uncharacterized protein</fullName>
    </submittedName>
</protein>
<dbReference type="AlphaFoldDB" id="A0A7S1YMQ0"/>
<organism evidence="1">
    <name type="scientific">Skeletonema marinoi</name>
    <dbReference type="NCBI Taxonomy" id="267567"/>
    <lineage>
        <taxon>Eukaryota</taxon>
        <taxon>Sar</taxon>
        <taxon>Stramenopiles</taxon>
        <taxon>Ochrophyta</taxon>
        <taxon>Bacillariophyta</taxon>
        <taxon>Coscinodiscophyceae</taxon>
        <taxon>Thalassiosirophycidae</taxon>
        <taxon>Thalassiosirales</taxon>
        <taxon>Skeletonemataceae</taxon>
        <taxon>Skeletonema</taxon>
        <taxon>Skeletonema marinoi-dohrnii complex</taxon>
    </lineage>
</organism>
<dbReference type="EMBL" id="HBGM01000797">
    <property type="protein sequence ID" value="CAD9313433.1"/>
    <property type="molecule type" value="Transcribed_RNA"/>
</dbReference>
<sequence>MLREYAVPFLLQLHHSFPSSFNALPRRTPNYRLYNRSNKIHIMMADADADAEKLLNHAGKDDVDNHGISHAMMRGLLLDPDMVNNDPNHQASCNETCDENYTSNHQDYNPSTTELCHNLRGLPKRPLYKELFRRLRIIQQYNNVGCNKDDDEYEALPCFLPASHFGLTEICTLNELIPPPPSTPMNIDECTRWIQTAGQDGIYAILGCRRTIGTVQLSSTTPPSYLLPPTIPQLLDASRKRYKPNTKSSLTVAARALAKHAHRGAEQFFGILKGSEAQKNEYADRVIHRLIDEAMWMNVHCFGGIDESNPVLEIRTYEGYGARWSAIWNSDVFSPVEVEFRGFLEPQMEGGHEKRWRH</sequence>
<gene>
    <name evidence="1" type="ORF">SMAR1039_LOCUS557</name>
</gene>
<accession>A0A7S1YMQ0</accession>
<name>A0A7S1YMQ0_9STRA</name>
<evidence type="ECO:0000313" key="1">
    <source>
        <dbReference type="EMBL" id="CAD9313433.1"/>
    </source>
</evidence>
<reference evidence="1" key="1">
    <citation type="submission" date="2021-01" db="EMBL/GenBank/DDBJ databases">
        <authorList>
            <person name="Corre E."/>
            <person name="Pelletier E."/>
            <person name="Niang G."/>
            <person name="Scheremetjew M."/>
            <person name="Finn R."/>
            <person name="Kale V."/>
            <person name="Holt S."/>
            <person name="Cochrane G."/>
            <person name="Meng A."/>
            <person name="Brown T."/>
            <person name="Cohen L."/>
        </authorList>
    </citation>
    <scope>NUCLEOTIDE SEQUENCE</scope>
    <source>
        <strain evidence="1">FE7</strain>
    </source>
</reference>
<dbReference type="PANTHER" id="PTHR34204:SF2">
    <property type="entry name" value="RNA-BINDING ASCH DOMAIN PROTEIN"/>
    <property type="match status" value="1"/>
</dbReference>